<dbReference type="InterPro" id="IPR013740">
    <property type="entry name" value="Redoxin"/>
</dbReference>
<dbReference type="Pfam" id="PF08534">
    <property type="entry name" value="Redoxin"/>
    <property type="match status" value="1"/>
</dbReference>
<dbReference type="AlphaFoldDB" id="A0A944MDI0"/>
<dbReference type="GO" id="GO:0016491">
    <property type="term" value="F:oxidoreductase activity"/>
    <property type="evidence" value="ECO:0007669"/>
    <property type="project" value="InterPro"/>
</dbReference>
<dbReference type="InterPro" id="IPR050553">
    <property type="entry name" value="Thioredoxin_ResA/DsbE_sf"/>
</dbReference>
<dbReference type="EMBL" id="JAHHGM010000008">
    <property type="protein sequence ID" value="MBT2989427.1"/>
    <property type="molecule type" value="Genomic_DNA"/>
</dbReference>
<organism evidence="3 4">
    <name type="scientific">Candidatus Thiodiazotropha taylori</name>
    <dbReference type="NCBI Taxonomy" id="2792791"/>
    <lineage>
        <taxon>Bacteria</taxon>
        <taxon>Pseudomonadati</taxon>
        <taxon>Pseudomonadota</taxon>
        <taxon>Gammaproteobacteria</taxon>
        <taxon>Chromatiales</taxon>
        <taxon>Sedimenticolaceae</taxon>
        <taxon>Candidatus Thiodiazotropha</taxon>
    </lineage>
</organism>
<comment type="caution">
    <text evidence="3">The sequence shown here is derived from an EMBL/GenBank/DDBJ whole genome shotgun (WGS) entry which is preliminary data.</text>
</comment>
<dbReference type="PANTHER" id="PTHR42852">
    <property type="entry name" value="THIOL:DISULFIDE INTERCHANGE PROTEIN DSBE"/>
    <property type="match status" value="1"/>
</dbReference>
<dbReference type="InterPro" id="IPR036249">
    <property type="entry name" value="Thioredoxin-like_sf"/>
</dbReference>
<keyword evidence="1" id="KW-1133">Transmembrane helix</keyword>
<evidence type="ECO:0000313" key="4">
    <source>
        <dbReference type="Proteomes" id="UP000770889"/>
    </source>
</evidence>
<gene>
    <name evidence="3" type="ORF">KME65_10735</name>
</gene>
<dbReference type="SUPFAM" id="SSF52833">
    <property type="entry name" value="Thioredoxin-like"/>
    <property type="match status" value="1"/>
</dbReference>
<keyword evidence="1" id="KW-0812">Transmembrane</keyword>
<protein>
    <submittedName>
        <fullName evidence="3">Protein disulfide oxidoreductase</fullName>
    </submittedName>
</protein>
<dbReference type="CDD" id="cd03011">
    <property type="entry name" value="TlpA_like_ScsD_MtbDsbE"/>
    <property type="match status" value="1"/>
</dbReference>
<feature type="transmembrane region" description="Helical" evidence="1">
    <location>
        <begin position="15"/>
        <end position="35"/>
    </location>
</feature>
<evidence type="ECO:0000256" key="1">
    <source>
        <dbReference type="SAM" id="Phobius"/>
    </source>
</evidence>
<feature type="domain" description="Thioredoxin" evidence="2">
    <location>
        <begin position="39"/>
        <end position="174"/>
    </location>
</feature>
<dbReference type="Proteomes" id="UP000770889">
    <property type="component" value="Unassembled WGS sequence"/>
</dbReference>
<sequence>MSAEKNRQDRPRKRLASRALSVVSILVALLLIHLWQTRDLVDGRAPALSGQILGGERFDLHHQGERPLLVHFWASWCPVCRLESGGIASLSKDYPVVSVAMQSGSESEVTEFLGQNLLQIPVINDPDGKLAAAWRVSGVPTSYIIGRDGRVKFSSVGYTLPLTLRARLWLAEFW</sequence>
<evidence type="ECO:0000313" key="3">
    <source>
        <dbReference type="EMBL" id="MBT2989427.1"/>
    </source>
</evidence>
<proteinExistence type="predicted"/>
<keyword evidence="1" id="KW-0472">Membrane</keyword>
<name>A0A944MDI0_9GAMM</name>
<reference evidence="3 4" key="1">
    <citation type="submission" date="2021-05" db="EMBL/GenBank/DDBJ databases">
        <title>Genetic and Functional Diversity in Clade A Lucinid endosymbionts from the Bahamas.</title>
        <authorList>
            <person name="Giani N.M."/>
            <person name="Engel A.S."/>
            <person name="Campbell B.J."/>
        </authorList>
    </citation>
    <scope>NUCLEOTIDE SEQUENCE [LARGE SCALE GENOMIC DNA]</scope>
    <source>
        <strain evidence="3">LUC16012Gg_MoonRockCtena</strain>
    </source>
</reference>
<evidence type="ECO:0000259" key="2">
    <source>
        <dbReference type="PROSITE" id="PS51352"/>
    </source>
</evidence>
<dbReference type="InterPro" id="IPR013766">
    <property type="entry name" value="Thioredoxin_domain"/>
</dbReference>
<dbReference type="Gene3D" id="3.40.30.10">
    <property type="entry name" value="Glutaredoxin"/>
    <property type="match status" value="1"/>
</dbReference>
<dbReference type="PROSITE" id="PS51352">
    <property type="entry name" value="THIOREDOXIN_2"/>
    <property type="match status" value="1"/>
</dbReference>
<accession>A0A944MDI0</accession>
<dbReference type="PANTHER" id="PTHR42852:SF17">
    <property type="entry name" value="THIOREDOXIN-LIKE PROTEIN HI_1115"/>
    <property type="match status" value="1"/>
</dbReference>